<comment type="pathway">
    <text evidence="1">Purine metabolism; urate degradation; (S)-allantoin from urate: step 1/3.</text>
</comment>
<accession>A0A8H4QEY6</accession>
<dbReference type="Proteomes" id="UP000521872">
    <property type="component" value="Unassembled WGS sequence"/>
</dbReference>
<proteinExistence type="predicted"/>
<keyword evidence="3" id="KW-0659">Purine metabolism</keyword>
<organism evidence="5 6">
    <name type="scientific">Agrocybe pediades</name>
    <dbReference type="NCBI Taxonomy" id="84607"/>
    <lineage>
        <taxon>Eukaryota</taxon>
        <taxon>Fungi</taxon>
        <taxon>Dikarya</taxon>
        <taxon>Basidiomycota</taxon>
        <taxon>Agaricomycotina</taxon>
        <taxon>Agaricomycetes</taxon>
        <taxon>Agaricomycetidae</taxon>
        <taxon>Agaricales</taxon>
        <taxon>Agaricineae</taxon>
        <taxon>Strophariaceae</taxon>
        <taxon>Agrocybe</taxon>
    </lineage>
</organism>
<comment type="caution">
    <text evidence="5">The sequence shown here is derived from an EMBL/GenBank/DDBJ whole genome shotgun (WGS) entry which is preliminary data.</text>
</comment>
<evidence type="ECO:0000256" key="3">
    <source>
        <dbReference type="ARBA" id="ARBA00022631"/>
    </source>
</evidence>
<dbReference type="EC" id="1.7.3.3" evidence="2"/>
<gene>
    <name evidence="5" type="ORF">D9613_011952</name>
</gene>
<dbReference type="GO" id="GO:0019628">
    <property type="term" value="P:urate catabolic process"/>
    <property type="evidence" value="ECO:0007669"/>
    <property type="project" value="UniProtKB-UniPathway"/>
</dbReference>
<evidence type="ECO:0000313" key="6">
    <source>
        <dbReference type="Proteomes" id="UP000521872"/>
    </source>
</evidence>
<protein>
    <recommendedName>
        <fullName evidence="2">factor independent urate hydroxylase</fullName>
        <ecNumber evidence="2">1.7.3.3</ecNumber>
    </recommendedName>
</protein>
<evidence type="ECO:0000256" key="4">
    <source>
        <dbReference type="ARBA" id="ARBA00023002"/>
    </source>
</evidence>
<dbReference type="InterPro" id="IPR002042">
    <property type="entry name" value="Uricase"/>
</dbReference>
<keyword evidence="4" id="KW-0560">Oxidoreductase</keyword>
<evidence type="ECO:0000256" key="2">
    <source>
        <dbReference type="ARBA" id="ARBA00012598"/>
    </source>
</evidence>
<dbReference type="Gene3D" id="3.10.270.10">
    <property type="entry name" value="Urate Oxidase"/>
    <property type="match status" value="1"/>
</dbReference>
<name>A0A8H4QEY6_9AGAR</name>
<dbReference type="Pfam" id="PF01014">
    <property type="entry name" value="Uricase"/>
    <property type="match status" value="1"/>
</dbReference>
<evidence type="ECO:0000313" key="5">
    <source>
        <dbReference type="EMBL" id="KAF4609728.1"/>
    </source>
</evidence>
<dbReference type="GO" id="GO:0004846">
    <property type="term" value="F:urate oxidase activity"/>
    <property type="evidence" value="ECO:0007669"/>
    <property type="project" value="UniProtKB-EC"/>
</dbReference>
<dbReference type="SUPFAM" id="SSF55620">
    <property type="entry name" value="Tetrahydrobiopterin biosynthesis enzymes-like"/>
    <property type="match status" value="1"/>
</dbReference>
<dbReference type="GO" id="GO:0006144">
    <property type="term" value="P:purine nucleobase metabolic process"/>
    <property type="evidence" value="ECO:0007669"/>
    <property type="project" value="UniProtKB-KW"/>
</dbReference>
<reference evidence="5 6" key="1">
    <citation type="submission" date="2019-12" db="EMBL/GenBank/DDBJ databases">
        <authorList>
            <person name="Floudas D."/>
            <person name="Bentzer J."/>
            <person name="Ahren D."/>
            <person name="Johansson T."/>
            <person name="Persson P."/>
            <person name="Tunlid A."/>
        </authorList>
    </citation>
    <scope>NUCLEOTIDE SEQUENCE [LARGE SCALE GENOMIC DNA]</scope>
    <source>
        <strain evidence="5 6">CBS 102.39</strain>
    </source>
</reference>
<evidence type="ECO:0000256" key="1">
    <source>
        <dbReference type="ARBA" id="ARBA00004831"/>
    </source>
</evidence>
<dbReference type="EMBL" id="JAACJL010000060">
    <property type="protein sequence ID" value="KAF4609728.1"/>
    <property type="molecule type" value="Genomic_DNA"/>
</dbReference>
<dbReference type="UniPathway" id="UPA00394">
    <property type="reaction ID" value="UER00650"/>
</dbReference>
<dbReference type="AlphaFoldDB" id="A0A8H4QEY6"/>
<sequence>MLDSTFVDENASVQSTLYKMLQRVITENTIVNSVSYALPNEHYIPVDNGHALFEHR</sequence>
<keyword evidence="6" id="KW-1185">Reference proteome</keyword>